<evidence type="ECO:0000259" key="2">
    <source>
        <dbReference type="PROSITE" id="PS50093"/>
    </source>
</evidence>
<dbReference type="Pfam" id="PF00801">
    <property type="entry name" value="PKD"/>
    <property type="match status" value="1"/>
</dbReference>
<dbReference type="RefSeq" id="WP_377458986.1">
    <property type="nucleotide sequence ID" value="NZ_JBHLUB010000028.1"/>
</dbReference>
<keyword evidence="4" id="KW-1185">Reference proteome</keyword>
<protein>
    <submittedName>
        <fullName evidence="3">PKD domain-containing protein</fullName>
    </submittedName>
</protein>
<dbReference type="EMBL" id="JBHLUB010000028">
    <property type="protein sequence ID" value="MFC0582087.1"/>
    <property type="molecule type" value="Genomic_DNA"/>
</dbReference>
<accession>A0ABV6PAD9</accession>
<gene>
    <name evidence="3" type="ORF">ACFFFR_06780</name>
</gene>
<dbReference type="InterPro" id="IPR035986">
    <property type="entry name" value="PKD_dom_sf"/>
</dbReference>
<evidence type="ECO:0000256" key="1">
    <source>
        <dbReference type="SAM" id="MobiDB-lite"/>
    </source>
</evidence>
<feature type="region of interest" description="Disordered" evidence="1">
    <location>
        <begin position="1"/>
        <end position="27"/>
    </location>
</feature>
<proteinExistence type="predicted"/>
<organism evidence="3 4">
    <name type="scientific">Micrococcoides hystricis</name>
    <dbReference type="NCBI Taxonomy" id="1572761"/>
    <lineage>
        <taxon>Bacteria</taxon>
        <taxon>Bacillati</taxon>
        <taxon>Actinomycetota</taxon>
        <taxon>Actinomycetes</taxon>
        <taxon>Micrococcales</taxon>
        <taxon>Micrococcaceae</taxon>
        <taxon>Micrococcoides</taxon>
    </lineage>
</organism>
<comment type="caution">
    <text evidence="3">The sequence shown here is derived from an EMBL/GenBank/DDBJ whole genome shotgun (WGS) entry which is preliminary data.</text>
</comment>
<dbReference type="Proteomes" id="UP001589862">
    <property type="component" value="Unassembled WGS sequence"/>
</dbReference>
<sequence>MTYFDGAPVPKKQQQAHQPVAPKKPPTVSLPYCTQLSETDALDVECMQTDLGLCPDGQYLMVEYRIGNNNTKIPTGHQWCSATDDVEAAPGTVVEPAEGQTVQIVVTLEDLQKLKVSPTKVLSANFKREGKYVGLRKQPIHMWTEAGEITRTITMLGQQVQIKLTPVSYLWDYGDGSTQTTTTGGGAVDSTFEGETKTSHAYTETGTYTAQVTVSYGGQFRVGAGEWVPVVGFLEIPSETASMDIWRKKVYPVDENCDENPNGFGCDSLFQEEKPQG</sequence>
<evidence type="ECO:0000313" key="4">
    <source>
        <dbReference type="Proteomes" id="UP001589862"/>
    </source>
</evidence>
<dbReference type="PROSITE" id="PS50093">
    <property type="entry name" value="PKD"/>
    <property type="match status" value="1"/>
</dbReference>
<reference evidence="3 4" key="1">
    <citation type="submission" date="2024-09" db="EMBL/GenBank/DDBJ databases">
        <authorList>
            <person name="Sun Q."/>
            <person name="Mori K."/>
        </authorList>
    </citation>
    <scope>NUCLEOTIDE SEQUENCE [LARGE SCALE GENOMIC DNA]</scope>
    <source>
        <strain evidence="3 4">NCAIM B.02604</strain>
    </source>
</reference>
<dbReference type="InterPro" id="IPR013783">
    <property type="entry name" value="Ig-like_fold"/>
</dbReference>
<dbReference type="CDD" id="cd00146">
    <property type="entry name" value="PKD"/>
    <property type="match status" value="1"/>
</dbReference>
<dbReference type="Gene3D" id="2.60.40.10">
    <property type="entry name" value="Immunoglobulins"/>
    <property type="match status" value="1"/>
</dbReference>
<feature type="domain" description="PKD" evidence="2">
    <location>
        <begin position="165"/>
        <end position="215"/>
    </location>
</feature>
<name>A0ABV6PAD9_9MICC</name>
<dbReference type="InterPro" id="IPR000601">
    <property type="entry name" value="PKD_dom"/>
</dbReference>
<evidence type="ECO:0000313" key="3">
    <source>
        <dbReference type="EMBL" id="MFC0582087.1"/>
    </source>
</evidence>
<dbReference type="SUPFAM" id="SSF49299">
    <property type="entry name" value="PKD domain"/>
    <property type="match status" value="1"/>
</dbReference>